<evidence type="ECO:0000259" key="1">
    <source>
        <dbReference type="PROSITE" id="PS50883"/>
    </source>
</evidence>
<accession>A0ABT9V283</accession>
<evidence type="ECO:0000313" key="4">
    <source>
        <dbReference type="Proteomes" id="UP001231362"/>
    </source>
</evidence>
<dbReference type="InterPro" id="IPR035919">
    <property type="entry name" value="EAL_sf"/>
</dbReference>
<dbReference type="PANTHER" id="PTHR33525">
    <property type="match status" value="1"/>
</dbReference>
<keyword evidence="4" id="KW-1185">Reference proteome</keyword>
<dbReference type="EMBL" id="JAUSTU010000005">
    <property type="protein sequence ID" value="MDQ0155062.1"/>
    <property type="molecule type" value="Genomic_DNA"/>
</dbReference>
<dbReference type="InterPro" id="IPR052340">
    <property type="entry name" value="RNase_Y/CdgJ"/>
</dbReference>
<dbReference type="SUPFAM" id="SSF141868">
    <property type="entry name" value="EAL domain-like"/>
    <property type="match status" value="1"/>
</dbReference>
<sequence length="415" mass="47441">MEVFVAKQPILNSKEEVVAYELLYRSSHENSFPNIDGDQATADVIINSYLNIGIEELSKGKPCFINFTEKLLQMKLPTYFGPREIVVEILESVQPSEEIIEICKELKQLGYQIALDDCVVNVEDEGANTLFQIADYVKVDFLSTDRNARKRIESLAKDLNIKMIAEKIETLEVYEEAIENGYEFFQGYLFARPTIVSSFDIPSFFFFDFSSIEDLSLNEATLDLVTELIEKDPSLSYKLLKLVNTPFNRSKLKIYSVKQGVMLLGLIEIKKWLHVLSVREQIGGDLIHTKDAIKLSLTRAKMCESIDKLRRNCPTTSAYFTLGMFSMVDRIVGVSMEEIICDLPLLDDLTDALTGNQNHYKDVLDLVTAVEEAEWGIITEKCRDLDIDEKDLFRIYAESLNWSNEIIQPEQQDLI</sequence>
<dbReference type="InterPro" id="IPR013976">
    <property type="entry name" value="HDOD"/>
</dbReference>
<feature type="domain" description="EAL" evidence="1">
    <location>
        <begin position="1"/>
        <end position="207"/>
    </location>
</feature>
<dbReference type="Pfam" id="PF00563">
    <property type="entry name" value="EAL"/>
    <property type="match status" value="1"/>
</dbReference>
<evidence type="ECO:0000259" key="2">
    <source>
        <dbReference type="PROSITE" id="PS51833"/>
    </source>
</evidence>
<reference evidence="3 4" key="1">
    <citation type="submission" date="2023-07" db="EMBL/GenBank/DDBJ databases">
        <title>Genomic Encyclopedia of Type Strains, Phase IV (KMG-IV): sequencing the most valuable type-strain genomes for metagenomic binning, comparative biology and taxonomic classification.</title>
        <authorList>
            <person name="Goeker M."/>
        </authorList>
    </citation>
    <scope>NUCLEOTIDE SEQUENCE [LARGE SCALE GENOMIC DNA]</scope>
    <source>
        <strain evidence="3 4">DSM 23948</strain>
    </source>
</reference>
<dbReference type="Proteomes" id="UP001231362">
    <property type="component" value="Unassembled WGS sequence"/>
</dbReference>
<dbReference type="InterPro" id="IPR014408">
    <property type="entry name" value="dGMP_Pdiesterase_EAL/HD-GYP"/>
</dbReference>
<dbReference type="PIRSF" id="PIRSF003180">
    <property type="entry name" value="DiGMPpdiest_YuxH"/>
    <property type="match status" value="1"/>
</dbReference>
<dbReference type="SUPFAM" id="SSF109604">
    <property type="entry name" value="HD-domain/PDEase-like"/>
    <property type="match status" value="1"/>
</dbReference>
<dbReference type="SMART" id="SM00052">
    <property type="entry name" value="EAL"/>
    <property type="match status" value="1"/>
</dbReference>
<dbReference type="Gene3D" id="1.10.3210.10">
    <property type="entry name" value="Hypothetical protein af1432"/>
    <property type="match status" value="1"/>
</dbReference>
<dbReference type="PROSITE" id="PS50883">
    <property type="entry name" value="EAL"/>
    <property type="match status" value="1"/>
</dbReference>
<gene>
    <name evidence="3" type="ORF">J2S07_001366</name>
</gene>
<dbReference type="CDD" id="cd01948">
    <property type="entry name" value="EAL"/>
    <property type="match status" value="1"/>
</dbReference>
<proteinExistence type="predicted"/>
<dbReference type="RefSeq" id="WP_307149640.1">
    <property type="nucleotide sequence ID" value="NZ_JAUSTU010000005.1"/>
</dbReference>
<dbReference type="Pfam" id="PF08668">
    <property type="entry name" value="HDOD"/>
    <property type="match status" value="1"/>
</dbReference>
<comment type="caution">
    <text evidence="3">The sequence shown here is derived from an EMBL/GenBank/DDBJ whole genome shotgun (WGS) entry which is preliminary data.</text>
</comment>
<dbReference type="InterPro" id="IPR001633">
    <property type="entry name" value="EAL_dom"/>
</dbReference>
<protein>
    <submittedName>
        <fullName evidence="3">EAL and modified HD-GYP domain-containing signal transduction protein</fullName>
    </submittedName>
</protein>
<evidence type="ECO:0000313" key="3">
    <source>
        <dbReference type="EMBL" id="MDQ0155062.1"/>
    </source>
</evidence>
<feature type="domain" description="HDOD" evidence="2">
    <location>
        <begin position="201"/>
        <end position="391"/>
    </location>
</feature>
<dbReference type="PANTHER" id="PTHR33525:SF4">
    <property type="entry name" value="CYCLIC DI-GMP PHOSPHODIESTERASE CDGJ"/>
    <property type="match status" value="1"/>
</dbReference>
<dbReference type="PROSITE" id="PS51833">
    <property type="entry name" value="HDOD"/>
    <property type="match status" value="1"/>
</dbReference>
<name>A0ABT9V283_9BACL</name>
<dbReference type="Gene3D" id="3.20.20.450">
    <property type="entry name" value="EAL domain"/>
    <property type="match status" value="1"/>
</dbReference>
<organism evidence="3 4">
    <name type="scientific">Anoxybacillus andreesenii</name>
    <dbReference type="NCBI Taxonomy" id="1325932"/>
    <lineage>
        <taxon>Bacteria</taxon>
        <taxon>Bacillati</taxon>
        <taxon>Bacillota</taxon>
        <taxon>Bacilli</taxon>
        <taxon>Bacillales</taxon>
        <taxon>Anoxybacillaceae</taxon>
        <taxon>Anoxybacillus</taxon>
    </lineage>
</organism>